<protein>
    <recommendedName>
        <fullName evidence="5">[Ribosomal protein bS18]-alanine N-acetyltransferase</fullName>
        <ecNumber evidence="5">2.3.1.266</ecNumber>
    </recommendedName>
</protein>
<dbReference type="PANTHER" id="PTHR43420:SF51">
    <property type="entry name" value="PEPTIDYL-LYSINE N-ACETYLTRANSFERASE YIAC"/>
    <property type="match status" value="1"/>
</dbReference>
<dbReference type="InterPro" id="IPR006464">
    <property type="entry name" value="AcTrfase_RimI/Ard1"/>
</dbReference>
<dbReference type="InterPro" id="IPR050680">
    <property type="entry name" value="YpeA/RimI_acetyltransf"/>
</dbReference>
<dbReference type="InterPro" id="IPR016181">
    <property type="entry name" value="Acyl_CoA_acyltransferase"/>
</dbReference>
<keyword evidence="4 5" id="KW-0012">Acyltransferase</keyword>
<dbReference type="GO" id="GO:0008999">
    <property type="term" value="F:protein-N-terminal-alanine acetyltransferase activity"/>
    <property type="evidence" value="ECO:0007669"/>
    <property type="project" value="UniProtKB-EC"/>
</dbReference>
<keyword evidence="9" id="KW-1185">Reference proteome</keyword>
<dbReference type="EMBL" id="JBBUTF010000002">
    <property type="protein sequence ID" value="MEK8024618.1"/>
    <property type="molecule type" value="Genomic_DNA"/>
</dbReference>
<keyword evidence="8" id="KW-0687">Ribonucleoprotein</keyword>
<comment type="caution">
    <text evidence="5">Lacks conserved residue(s) required for the propagation of feature annotation.</text>
</comment>
<dbReference type="InterPro" id="IPR000182">
    <property type="entry name" value="GNAT_dom"/>
</dbReference>
<keyword evidence="2 5" id="KW-0963">Cytoplasm</keyword>
<comment type="function">
    <text evidence="5">Acetylates the N-terminal alanine of ribosomal protein bS18.</text>
</comment>
<dbReference type="RefSeq" id="WP_341372399.1">
    <property type="nucleotide sequence ID" value="NZ_JBBUTF010000002.1"/>
</dbReference>
<keyword evidence="8" id="KW-0689">Ribosomal protein</keyword>
<dbReference type="PROSITE" id="PS51186">
    <property type="entry name" value="GNAT"/>
    <property type="match status" value="1"/>
</dbReference>
<reference evidence="8 9" key="1">
    <citation type="submission" date="2024-04" db="EMBL/GenBank/DDBJ databases">
        <title>Novel species of the genus Ideonella isolated from streams.</title>
        <authorList>
            <person name="Lu H."/>
        </authorList>
    </citation>
    <scope>NUCLEOTIDE SEQUENCE [LARGE SCALE GENOMIC DNA]</scope>
    <source>
        <strain evidence="8 9">BYS139W</strain>
    </source>
</reference>
<dbReference type="NCBIfam" id="TIGR01575">
    <property type="entry name" value="rimI"/>
    <property type="match status" value="1"/>
</dbReference>
<evidence type="ECO:0000256" key="1">
    <source>
        <dbReference type="ARBA" id="ARBA00005395"/>
    </source>
</evidence>
<evidence type="ECO:0000256" key="6">
    <source>
        <dbReference type="SAM" id="MobiDB-lite"/>
    </source>
</evidence>
<evidence type="ECO:0000256" key="3">
    <source>
        <dbReference type="ARBA" id="ARBA00022679"/>
    </source>
</evidence>
<sequence length="188" mass="20203">MNPVAGPGAAETGHGQPLAGGRAQHLPMLVADVERVMAVEVTAYSHPWTRGNFVDSLAAGHEAELRLGPDGRLQAYQVTMPGVEECHLLNLTVAPAWQRRGLGGLMLGRLAARAVARGDHAVWLEVREGNAPARALYRRCGFIEHGLRKHYYPAAGGREHAVVMGLVLDDAPARTLIARAREDDDGLV</sequence>
<dbReference type="HAMAP" id="MF_02210">
    <property type="entry name" value="RimI"/>
    <property type="match status" value="1"/>
</dbReference>
<dbReference type="EC" id="2.3.1.266" evidence="5"/>
<evidence type="ECO:0000313" key="9">
    <source>
        <dbReference type="Proteomes" id="UP001368500"/>
    </source>
</evidence>
<evidence type="ECO:0000259" key="7">
    <source>
        <dbReference type="PROSITE" id="PS51186"/>
    </source>
</evidence>
<dbReference type="InterPro" id="IPR043690">
    <property type="entry name" value="RimI"/>
</dbReference>
<feature type="domain" description="N-acetyltransferase" evidence="7">
    <location>
        <begin position="23"/>
        <end position="169"/>
    </location>
</feature>
<gene>
    <name evidence="5 8" type="primary">rimI</name>
    <name evidence="8" type="ORF">AACH11_01380</name>
</gene>
<comment type="subcellular location">
    <subcellularLocation>
        <location evidence="5">Cytoplasm</location>
    </subcellularLocation>
</comment>
<accession>A0ABU9B4V8</accession>
<evidence type="ECO:0000256" key="4">
    <source>
        <dbReference type="ARBA" id="ARBA00023315"/>
    </source>
</evidence>
<dbReference type="PANTHER" id="PTHR43420">
    <property type="entry name" value="ACETYLTRANSFERASE"/>
    <property type="match status" value="1"/>
</dbReference>
<dbReference type="Pfam" id="PF00583">
    <property type="entry name" value="Acetyltransf_1"/>
    <property type="match status" value="1"/>
</dbReference>
<comment type="caution">
    <text evidence="8">The sequence shown here is derived from an EMBL/GenBank/DDBJ whole genome shotgun (WGS) entry which is preliminary data.</text>
</comment>
<evidence type="ECO:0000256" key="5">
    <source>
        <dbReference type="HAMAP-Rule" id="MF_02210"/>
    </source>
</evidence>
<keyword evidence="3 5" id="KW-0808">Transferase</keyword>
<comment type="similarity">
    <text evidence="1 5">Belongs to the acetyltransferase family. RimI subfamily.</text>
</comment>
<evidence type="ECO:0000256" key="2">
    <source>
        <dbReference type="ARBA" id="ARBA00022490"/>
    </source>
</evidence>
<feature type="active site" description="Proton donor" evidence="5">
    <location>
        <position position="137"/>
    </location>
</feature>
<proteinExistence type="inferred from homology"/>
<dbReference type="Proteomes" id="UP001368500">
    <property type="component" value="Unassembled WGS sequence"/>
</dbReference>
<feature type="binding site" evidence="5">
    <location>
        <position position="130"/>
    </location>
    <ligand>
        <name>acetyl-CoA</name>
        <dbReference type="ChEBI" id="CHEBI:57288"/>
    </ligand>
</feature>
<feature type="binding site" evidence="5">
    <location>
        <begin position="99"/>
        <end position="104"/>
    </location>
    <ligand>
        <name>acetyl-CoA</name>
        <dbReference type="ChEBI" id="CHEBI:57288"/>
    </ligand>
</feature>
<dbReference type="SUPFAM" id="SSF55729">
    <property type="entry name" value="Acyl-CoA N-acyltransferases (Nat)"/>
    <property type="match status" value="1"/>
</dbReference>
<evidence type="ECO:0000313" key="8">
    <source>
        <dbReference type="EMBL" id="MEK8024618.1"/>
    </source>
</evidence>
<feature type="active site" description="Proton acceptor" evidence="5">
    <location>
        <position position="125"/>
    </location>
</feature>
<comment type="catalytic activity">
    <reaction evidence="5">
        <text>N-terminal L-alanyl-[ribosomal protein bS18] + acetyl-CoA = N-terminal N(alpha)-acetyl-L-alanyl-[ribosomal protein bS18] + CoA + H(+)</text>
        <dbReference type="Rhea" id="RHEA:43756"/>
        <dbReference type="Rhea" id="RHEA-COMP:10676"/>
        <dbReference type="Rhea" id="RHEA-COMP:10677"/>
        <dbReference type="ChEBI" id="CHEBI:15378"/>
        <dbReference type="ChEBI" id="CHEBI:57287"/>
        <dbReference type="ChEBI" id="CHEBI:57288"/>
        <dbReference type="ChEBI" id="CHEBI:64718"/>
        <dbReference type="ChEBI" id="CHEBI:83683"/>
        <dbReference type="EC" id="2.3.1.266"/>
    </reaction>
</comment>
<organism evidence="8 9">
    <name type="scientific">Pseudaquabacterium rugosum</name>
    <dbReference type="NCBI Taxonomy" id="2984194"/>
    <lineage>
        <taxon>Bacteria</taxon>
        <taxon>Pseudomonadati</taxon>
        <taxon>Pseudomonadota</taxon>
        <taxon>Betaproteobacteria</taxon>
        <taxon>Burkholderiales</taxon>
        <taxon>Sphaerotilaceae</taxon>
        <taxon>Pseudaquabacterium</taxon>
    </lineage>
</organism>
<feature type="region of interest" description="Disordered" evidence="6">
    <location>
        <begin position="1"/>
        <end position="21"/>
    </location>
</feature>
<dbReference type="Gene3D" id="3.40.630.30">
    <property type="match status" value="1"/>
</dbReference>
<name>A0ABU9B4V8_9BURK</name>
<dbReference type="GO" id="GO:0005840">
    <property type="term" value="C:ribosome"/>
    <property type="evidence" value="ECO:0007669"/>
    <property type="project" value="UniProtKB-KW"/>
</dbReference>